<keyword evidence="4" id="KW-0143">Chaperone</keyword>
<accession>A0A1H3ANH0</accession>
<proteinExistence type="inferred from homology"/>
<dbReference type="RefSeq" id="WP_093265150.1">
    <property type="nucleotide sequence ID" value="NZ_FNOK01000009.1"/>
</dbReference>
<reference evidence="7" key="1">
    <citation type="submission" date="2016-10" db="EMBL/GenBank/DDBJ databases">
        <authorList>
            <person name="Varghese N."/>
            <person name="Submissions S."/>
        </authorList>
    </citation>
    <scope>NUCLEOTIDE SEQUENCE [LARGE SCALE GENOMIC DNA]</scope>
    <source>
        <strain evidence="7">CGMCC 4.3530</strain>
    </source>
</reference>
<organism evidence="6 7">
    <name type="scientific">Saccharopolyspora shandongensis</name>
    <dbReference type="NCBI Taxonomy" id="418495"/>
    <lineage>
        <taxon>Bacteria</taxon>
        <taxon>Bacillati</taxon>
        <taxon>Actinomycetota</taxon>
        <taxon>Actinomycetes</taxon>
        <taxon>Pseudonocardiales</taxon>
        <taxon>Pseudonocardiaceae</taxon>
        <taxon>Saccharopolyspora</taxon>
    </lineage>
</organism>
<dbReference type="OrthoDB" id="5175124at2"/>
<evidence type="ECO:0000256" key="2">
    <source>
        <dbReference type="ARBA" id="ARBA00006411"/>
    </source>
</evidence>
<dbReference type="Proteomes" id="UP000199529">
    <property type="component" value="Unassembled WGS sequence"/>
</dbReference>
<sequence>MALVGRWQLHPLHLYLVRSYLELDDLTLPLEGPAYGRTKQQLGEVAQREAGTMAELGILVNNEVDPGLAQALKVLTKPYLWVDSLWFPDFASDAAWRTVAALTEGDRVVLGVQEPGETDRFGGALTVEVHEKMQLSQVVLPTLPPAPPGNRPAVRVPASSLKPAPQAEEMPDSMMQEVTQSRGSSGDQQVAAYHEIGNAVHVRGGQIAANLRDPHGRVRRSPVVRWFDNAEPDGRYLDHTERGSTGEQMFLLTPADAGRIRSGIDRLIAAVR</sequence>
<dbReference type="Pfam" id="PF14011">
    <property type="entry name" value="ESX-1_EspG"/>
    <property type="match status" value="1"/>
</dbReference>
<protein>
    <submittedName>
        <fullName evidence="6">EspG family protein</fullName>
    </submittedName>
</protein>
<dbReference type="InterPro" id="IPR025734">
    <property type="entry name" value="EspG"/>
</dbReference>
<keyword evidence="3" id="KW-0963">Cytoplasm</keyword>
<evidence type="ECO:0000256" key="4">
    <source>
        <dbReference type="ARBA" id="ARBA00023186"/>
    </source>
</evidence>
<comment type="similarity">
    <text evidence="2">Belongs to the EspG family.</text>
</comment>
<evidence type="ECO:0000256" key="1">
    <source>
        <dbReference type="ARBA" id="ARBA00004496"/>
    </source>
</evidence>
<evidence type="ECO:0000313" key="7">
    <source>
        <dbReference type="Proteomes" id="UP000199529"/>
    </source>
</evidence>
<dbReference type="EMBL" id="FNOK01000009">
    <property type="protein sequence ID" value="SDX31135.1"/>
    <property type="molecule type" value="Genomic_DNA"/>
</dbReference>
<dbReference type="AlphaFoldDB" id="A0A1H3ANH0"/>
<keyword evidence="7" id="KW-1185">Reference proteome</keyword>
<gene>
    <name evidence="6" type="ORF">SAMN05216215_1009199</name>
</gene>
<dbReference type="STRING" id="418495.SAMN05216215_1009199"/>
<evidence type="ECO:0000313" key="6">
    <source>
        <dbReference type="EMBL" id="SDX31135.1"/>
    </source>
</evidence>
<evidence type="ECO:0000256" key="5">
    <source>
        <dbReference type="SAM" id="MobiDB-lite"/>
    </source>
</evidence>
<feature type="region of interest" description="Disordered" evidence="5">
    <location>
        <begin position="145"/>
        <end position="168"/>
    </location>
</feature>
<evidence type="ECO:0000256" key="3">
    <source>
        <dbReference type="ARBA" id="ARBA00022490"/>
    </source>
</evidence>
<name>A0A1H3ANH0_9PSEU</name>
<comment type="subcellular location">
    <subcellularLocation>
        <location evidence="1">Cytoplasm</location>
    </subcellularLocation>
</comment>